<organism evidence="4 5">
    <name type="scientific">Butyricicoccus pullicaecorum</name>
    <dbReference type="NCBI Taxonomy" id="501571"/>
    <lineage>
        <taxon>Bacteria</taxon>
        <taxon>Bacillati</taxon>
        <taxon>Bacillota</taxon>
        <taxon>Clostridia</taxon>
        <taxon>Eubacteriales</taxon>
        <taxon>Butyricicoccaceae</taxon>
        <taxon>Butyricicoccus</taxon>
    </lineage>
</organism>
<dbReference type="PANTHER" id="PTHR42760:SF133">
    <property type="entry name" value="3-OXOACYL-[ACYL-CARRIER-PROTEIN] REDUCTASE"/>
    <property type="match status" value="1"/>
</dbReference>
<sequence>MRKTVWITGGSRGIGAAAVRAFVQDGWKVAFCYRSRTEQAETLAAETGALAIQADVTKREDVQKCMNRIHEVLGPVGAVVCNAGVARQKMFCDLTDDDWDYVMNGNLRSVFYTIQAALPDLVHDKDGAIVTVSSVWGVAGASCESHYAASKAGLIGLTKSLAHELGLSGIRVNCVAPGVIDTEMNAMHDADTLRGLAEETDLGRLGRADEVARTIRYLCSEDATFVTGQILGVTGGFVI</sequence>
<dbReference type="InterPro" id="IPR020904">
    <property type="entry name" value="Sc_DH/Rdtase_CS"/>
</dbReference>
<evidence type="ECO:0000256" key="2">
    <source>
        <dbReference type="ARBA" id="ARBA00023002"/>
    </source>
</evidence>
<dbReference type="Pfam" id="PF13561">
    <property type="entry name" value="adh_short_C2"/>
    <property type="match status" value="1"/>
</dbReference>
<gene>
    <name evidence="4" type="ORF">B5F17_08850</name>
</gene>
<protein>
    <submittedName>
        <fullName evidence="4">3-oxoacyl-ACP reductase</fullName>
    </submittedName>
</protein>
<dbReference type="InterPro" id="IPR057326">
    <property type="entry name" value="KR_dom"/>
</dbReference>
<dbReference type="EMBL" id="NFKK01000009">
    <property type="protein sequence ID" value="OUP52582.1"/>
    <property type="molecule type" value="Genomic_DNA"/>
</dbReference>
<dbReference type="InterPro" id="IPR036291">
    <property type="entry name" value="NAD(P)-bd_dom_sf"/>
</dbReference>
<dbReference type="InterPro" id="IPR002347">
    <property type="entry name" value="SDR_fam"/>
</dbReference>
<feature type="domain" description="Ketoreductase" evidence="3">
    <location>
        <begin position="3"/>
        <end position="182"/>
    </location>
</feature>
<dbReference type="PANTHER" id="PTHR42760">
    <property type="entry name" value="SHORT-CHAIN DEHYDROGENASES/REDUCTASES FAMILY MEMBER"/>
    <property type="match status" value="1"/>
</dbReference>
<dbReference type="RefSeq" id="WP_087373129.1">
    <property type="nucleotide sequence ID" value="NZ_NFKK01000009.1"/>
</dbReference>
<dbReference type="PRINTS" id="PR00081">
    <property type="entry name" value="GDHRDH"/>
</dbReference>
<evidence type="ECO:0000256" key="1">
    <source>
        <dbReference type="ARBA" id="ARBA00006484"/>
    </source>
</evidence>
<dbReference type="Proteomes" id="UP000195897">
    <property type="component" value="Unassembled WGS sequence"/>
</dbReference>
<evidence type="ECO:0000313" key="4">
    <source>
        <dbReference type="EMBL" id="OUP52582.1"/>
    </source>
</evidence>
<evidence type="ECO:0000259" key="3">
    <source>
        <dbReference type="SMART" id="SM00822"/>
    </source>
</evidence>
<dbReference type="SMART" id="SM00822">
    <property type="entry name" value="PKS_KR"/>
    <property type="match status" value="1"/>
</dbReference>
<dbReference type="PRINTS" id="PR00080">
    <property type="entry name" value="SDRFAMILY"/>
</dbReference>
<dbReference type="Gene3D" id="3.40.50.720">
    <property type="entry name" value="NAD(P)-binding Rossmann-like Domain"/>
    <property type="match status" value="1"/>
</dbReference>
<dbReference type="GO" id="GO:0016616">
    <property type="term" value="F:oxidoreductase activity, acting on the CH-OH group of donors, NAD or NADP as acceptor"/>
    <property type="evidence" value="ECO:0007669"/>
    <property type="project" value="TreeGrafter"/>
</dbReference>
<evidence type="ECO:0000313" key="5">
    <source>
        <dbReference type="Proteomes" id="UP000195897"/>
    </source>
</evidence>
<keyword evidence="2" id="KW-0560">Oxidoreductase</keyword>
<comment type="similarity">
    <text evidence="1">Belongs to the short-chain dehydrogenases/reductases (SDR) family.</text>
</comment>
<dbReference type="SUPFAM" id="SSF51735">
    <property type="entry name" value="NAD(P)-binding Rossmann-fold domains"/>
    <property type="match status" value="1"/>
</dbReference>
<reference evidence="5" key="1">
    <citation type="submission" date="2017-04" db="EMBL/GenBank/DDBJ databases">
        <title>Function of individual gut microbiota members based on whole genome sequencing of pure cultures obtained from chicken caecum.</title>
        <authorList>
            <person name="Medvecky M."/>
            <person name="Cejkova D."/>
            <person name="Polansky O."/>
            <person name="Karasova D."/>
            <person name="Kubasova T."/>
            <person name="Cizek A."/>
            <person name="Rychlik I."/>
        </authorList>
    </citation>
    <scope>NUCLEOTIDE SEQUENCE [LARGE SCALE GENOMIC DNA]</scope>
    <source>
        <strain evidence="5">An180</strain>
    </source>
</reference>
<name>A0A1Y4LES4_9FIRM</name>
<dbReference type="PROSITE" id="PS00061">
    <property type="entry name" value="ADH_SHORT"/>
    <property type="match status" value="1"/>
</dbReference>
<accession>A0A1Y4LES4</accession>
<dbReference type="FunFam" id="3.40.50.720:FF:000173">
    <property type="entry name" value="3-oxoacyl-[acyl-carrier protein] reductase"/>
    <property type="match status" value="1"/>
</dbReference>
<proteinExistence type="inferred from homology"/>
<dbReference type="AlphaFoldDB" id="A0A1Y4LES4"/>
<comment type="caution">
    <text evidence="4">The sequence shown here is derived from an EMBL/GenBank/DDBJ whole genome shotgun (WGS) entry which is preliminary data.</text>
</comment>